<dbReference type="Proteomes" id="UP001390339">
    <property type="component" value="Unassembled WGS sequence"/>
</dbReference>
<accession>A0ABR2I7X6</accession>
<gene>
    <name evidence="2" type="ORF">PGQ11_009824</name>
</gene>
<sequence length="110" mass="11744">MPSGNPNRGGGGGKDLPPLRDAINNREGYGTNSVDRRALDRAADTLPKPNSTNRKGKKNDFKNSLDRTTGAEVLEPRDSSSYSSPKYSSSTAGYDKYAKDKKSGGSGSHH</sequence>
<evidence type="ECO:0000313" key="2">
    <source>
        <dbReference type="EMBL" id="KAK8859090.1"/>
    </source>
</evidence>
<feature type="compositionally biased region" description="Basic and acidic residues" evidence="1">
    <location>
        <begin position="34"/>
        <end position="43"/>
    </location>
</feature>
<reference evidence="2 3" key="1">
    <citation type="journal article" date="2024" name="IMA Fungus">
        <title>Apiospora arundinis, a panoply of carbohydrate-active enzymes and secondary metabolites.</title>
        <authorList>
            <person name="Sorensen T."/>
            <person name="Petersen C."/>
            <person name="Muurmann A.T."/>
            <person name="Christiansen J.V."/>
            <person name="Brundto M.L."/>
            <person name="Overgaard C.K."/>
            <person name="Boysen A.T."/>
            <person name="Wollenberg R.D."/>
            <person name="Larsen T.O."/>
            <person name="Sorensen J.L."/>
            <person name="Nielsen K.L."/>
            <person name="Sondergaard T.E."/>
        </authorList>
    </citation>
    <scope>NUCLEOTIDE SEQUENCE [LARGE SCALE GENOMIC DNA]</scope>
    <source>
        <strain evidence="2 3">AAU 773</strain>
    </source>
</reference>
<feature type="region of interest" description="Disordered" evidence="1">
    <location>
        <begin position="1"/>
        <end position="110"/>
    </location>
</feature>
<feature type="compositionally biased region" description="Low complexity" evidence="1">
    <location>
        <begin position="79"/>
        <end position="90"/>
    </location>
</feature>
<keyword evidence="3" id="KW-1185">Reference proteome</keyword>
<name>A0ABR2I7X6_9PEZI</name>
<evidence type="ECO:0000256" key="1">
    <source>
        <dbReference type="SAM" id="MobiDB-lite"/>
    </source>
</evidence>
<evidence type="ECO:0000313" key="3">
    <source>
        <dbReference type="Proteomes" id="UP001390339"/>
    </source>
</evidence>
<comment type="caution">
    <text evidence="2">The sequence shown here is derived from an EMBL/GenBank/DDBJ whole genome shotgun (WGS) entry which is preliminary data.</text>
</comment>
<organism evidence="2 3">
    <name type="scientific">Apiospora arundinis</name>
    <dbReference type="NCBI Taxonomy" id="335852"/>
    <lineage>
        <taxon>Eukaryota</taxon>
        <taxon>Fungi</taxon>
        <taxon>Dikarya</taxon>
        <taxon>Ascomycota</taxon>
        <taxon>Pezizomycotina</taxon>
        <taxon>Sordariomycetes</taxon>
        <taxon>Xylariomycetidae</taxon>
        <taxon>Amphisphaeriales</taxon>
        <taxon>Apiosporaceae</taxon>
        <taxon>Apiospora</taxon>
    </lineage>
</organism>
<proteinExistence type="predicted"/>
<protein>
    <submittedName>
        <fullName evidence="2">Uncharacterized protein</fullName>
    </submittedName>
</protein>
<dbReference type="EMBL" id="JAPCWZ010000006">
    <property type="protein sequence ID" value="KAK8859090.1"/>
    <property type="molecule type" value="Genomic_DNA"/>
</dbReference>